<dbReference type="Pfam" id="PF00440">
    <property type="entry name" value="TetR_N"/>
    <property type="match status" value="1"/>
</dbReference>
<reference evidence="5" key="1">
    <citation type="journal article" date="2019" name="Int. J. Syst. Evol. Microbiol.">
        <title>The Global Catalogue of Microorganisms (GCM) 10K type strain sequencing project: providing services to taxonomists for standard genome sequencing and annotation.</title>
        <authorList>
            <consortium name="The Broad Institute Genomics Platform"/>
            <consortium name="The Broad Institute Genome Sequencing Center for Infectious Disease"/>
            <person name="Wu L."/>
            <person name="Ma J."/>
        </authorList>
    </citation>
    <scope>NUCLEOTIDE SEQUENCE [LARGE SCALE GENOMIC DNA]</scope>
    <source>
        <strain evidence="5">JCM 17591</strain>
    </source>
</reference>
<dbReference type="RefSeq" id="WP_344753294.1">
    <property type="nucleotide sequence ID" value="NZ_BAABBW010000002.1"/>
</dbReference>
<dbReference type="EMBL" id="BAABBW010000002">
    <property type="protein sequence ID" value="GAA4173874.1"/>
    <property type="molecule type" value="Genomic_DNA"/>
</dbReference>
<dbReference type="InterPro" id="IPR050624">
    <property type="entry name" value="HTH-type_Tx_Regulator"/>
</dbReference>
<dbReference type="SUPFAM" id="SSF46689">
    <property type="entry name" value="Homeodomain-like"/>
    <property type="match status" value="1"/>
</dbReference>
<feature type="DNA-binding region" description="H-T-H motif" evidence="2">
    <location>
        <begin position="45"/>
        <end position="64"/>
    </location>
</feature>
<keyword evidence="5" id="KW-1185">Reference proteome</keyword>
<dbReference type="PANTHER" id="PTHR43479:SF11">
    <property type="entry name" value="ACREF_ENVCD OPERON REPRESSOR-RELATED"/>
    <property type="match status" value="1"/>
</dbReference>
<accession>A0ABP7ZZ86</accession>
<evidence type="ECO:0000313" key="4">
    <source>
        <dbReference type="EMBL" id="GAA4173874.1"/>
    </source>
</evidence>
<evidence type="ECO:0000256" key="2">
    <source>
        <dbReference type="PROSITE-ProRule" id="PRU00335"/>
    </source>
</evidence>
<proteinExistence type="predicted"/>
<gene>
    <name evidence="4" type="ORF">GCM10022287_16930</name>
</gene>
<dbReference type="PROSITE" id="PS50977">
    <property type="entry name" value="HTH_TETR_2"/>
    <property type="match status" value="1"/>
</dbReference>
<dbReference type="PANTHER" id="PTHR43479">
    <property type="entry name" value="ACREF/ENVCD OPERON REPRESSOR-RELATED"/>
    <property type="match status" value="1"/>
</dbReference>
<keyword evidence="1 2" id="KW-0238">DNA-binding</keyword>
<evidence type="ECO:0000256" key="1">
    <source>
        <dbReference type="ARBA" id="ARBA00023125"/>
    </source>
</evidence>
<dbReference type="Proteomes" id="UP001501079">
    <property type="component" value="Unassembled WGS sequence"/>
</dbReference>
<dbReference type="Gene3D" id="1.10.357.10">
    <property type="entry name" value="Tetracycline Repressor, domain 2"/>
    <property type="match status" value="1"/>
</dbReference>
<comment type="caution">
    <text evidence="4">The sequence shown here is derived from an EMBL/GenBank/DDBJ whole genome shotgun (WGS) entry which is preliminary data.</text>
</comment>
<feature type="domain" description="HTH tetR-type" evidence="3">
    <location>
        <begin position="24"/>
        <end position="82"/>
    </location>
</feature>
<evidence type="ECO:0000259" key="3">
    <source>
        <dbReference type="PROSITE" id="PS50977"/>
    </source>
</evidence>
<sequence>MSDDATRTQVLRRTLESSSDPRVGRTRVAIADAVHELSRRGDEITVAALVRTAGISRASFYSHYASLDELALALQREAFVAISEYYTREAGDPAVAMRAAQERLVSHFVENRGLNAAVAALPVSKDVYLGGVRALAAVIEQSLAQHPDKPNGLDVVPTARYIAGAAYGLIDAWLTGEVDMTDEALVDHLTRLLPTWFSGIR</sequence>
<dbReference type="InterPro" id="IPR009057">
    <property type="entry name" value="Homeodomain-like_sf"/>
</dbReference>
<protein>
    <submittedName>
        <fullName evidence="4">TetR/AcrR family transcriptional regulator</fullName>
    </submittedName>
</protein>
<dbReference type="InterPro" id="IPR001647">
    <property type="entry name" value="HTH_TetR"/>
</dbReference>
<evidence type="ECO:0000313" key="5">
    <source>
        <dbReference type="Proteomes" id="UP001501079"/>
    </source>
</evidence>
<name>A0ABP7ZZ86_9MICO</name>
<organism evidence="4 5">
    <name type="scientific">Gryllotalpicola koreensis</name>
    <dbReference type="NCBI Taxonomy" id="993086"/>
    <lineage>
        <taxon>Bacteria</taxon>
        <taxon>Bacillati</taxon>
        <taxon>Actinomycetota</taxon>
        <taxon>Actinomycetes</taxon>
        <taxon>Micrococcales</taxon>
        <taxon>Microbacteriaceae</taxon>
        <taxon>Gryllotalpicola</taxon>
    </lineage>
</organism>